<keyword evidence="1" id="KW-0479">Metal-binding</keyword>
<evidence type="ECO:0000313" key="4">
    <source>
        <dbReference type="EMBL" id="KAJ3572071.1"/>
    </source>
</evidence>
<accession>A0A9W8NF36</accession>
<dbReference type="VEuPathDB" id="FungiDB:F4678DRAFT_465477"/>
<dbReference type="Pfam" id="PF13639">
    <property type="entry name" value="zf-RING_2"/>
    <property type="match status" value="1"/>
</dbReference>
<comment type="caution">
    <text evidence="4">The sequence shown here is derived from an EMBL/GenBank/DDBJ whole genome shotgun (WGS) entry which is preliminary data.</text>
</comment>
<gene>
    <name evidence="4" type="ORF">NPX13_g5170</name>
</gene>
<reference evidence="4" key="1">
    <citation type="submission" date="2022-07" db="EMBL/GenBank/DDBJ databases">
        <title>Genome Sequence of Xylaria arbuscula.</title>
        <authorList>
            <person name="Buettner E."/>
        </authorList>
    </citation>
    <scope>NUCLEOTIDE SEQUENCE</scope>
    <source>
        <strain evidence="4">VT107</strain>
    </source>
</reference>
<keyword evidence="1" id="KW-0862">Zinc</keyword>
<evidence type="ECO:0000259" key="3">
    <source>
        <dbReference type="PROSITE" id="PS50089"/>
    </source>
</evidence>
<keyword evidence="5" id="KW-1185">Reference proteome</keyword>
<proteinExistence type="predicted"/>
<dbReference type="SUPFAM" id="SSF57850">
    <property type="entry name" value="RING/U-box"/>
    <property type="match status" value="1"/>
</dbReference>
<evidence type="ECO:0000256" key="2">
    <source>
        <dbReference type="SAM" id="MobiDB-lite"/>
    </source>
</evidence>
<feature type="region of interest" description="Disordered" evidence="2">
    <location>
        <begin position="321"/>
        <end position="341"/>
    </location>
</feature>
<evidence type="ECO:0000256" key="1">
    <source>
        <dbReference type="PROSITE-ProRule" id="PRU00175"/>
    </source>
</evidence>
<keyword evidence="1" id="KW-0863">Zinc-finger</keyword>
<dbReference type="EMBL" id="JANPWZ010000794">
    <property type="protein sequence ID" value="KAJ3572071.1"/>
    <property type="molecule type" value="Genomic_DNA"/>
</dbReference>
<dbReference type="InterPro" id="IPR001841">
    <property type="entry name" value="Znf_RING"/>
</dbReference>
<protein>
    <recommendedName>
        <fullName evidence="3">RING-type domain-containing protein</fullName>
    </recommendedName>
</protein>
<name>A0A9W8NF36_9PEZI</name>
<dbReference type="PROSITE" id="PS50089">
    <property type="entry name" value="ZF_RING_2"/>
    <property type="match status" value="1"/>
</dbReference>
<feature type="region of interest" description="Disordered" evidence="2">
    <location>
        <begin position="188"/>
        <end position="207"/>
    </location>
</feature>
<organism evidence="4 5">
    <name type="scientific">Xylaria arbuscula</name>
    <dbReference type="NCBI Taxonomy" id="114810"/>
    <lineage>
        <taxon>Eukaryota</taxon>
        <taxon>Fungi</taxon>
        <taxon>Dikarya</taxon>
        <taxon>Ascomycota</taxon>
        <taxon>Pezizomycotina</taxon>
        <taxon>Sordariomycetes</taxon>
        <taxon>Xylariomycetidae</taxon>
        <taxon>Xylariales</taxon>
        <taxon>Xylariaceae</taxon>
        <taxon>Xylaria</taxon>
    </lineage>
</organism>
<dbReference type="AlphaFoldDB" id="A0A9W8NF36"/>
<feature type="domain" description="RING-type" evidence="3">
    <location>
        <begin position="88"/>
        <end position="146"/>
    </location>
</feature>
<dbReference type="GO" id="GO:0008270">
    <property type="term" value="F:zinc ion binding"/>
    <property type="evidence" value="ECO:0007669"/>
    <property type="project" value="UniProtKB-KW"/>
</dbReference>
<dbReference type="Proteomes" id="UP001148614">
    <property type="component" value="Unassembled WGS sequence"/>
</dbReference>
<dbReference type="InterPro" id="IPR013083">
    <property type="entry name" value="Znf_RING/FYVE/PHD"/>
</dbReference>
<evidence type="ECO:0000313" key="5">
    <source>
        <dbReference type="Proteomes" id="UP001148614"/>
    </source>
</evidence>
<sequence>MRPYHLTVLNSQPYLLKFTLLTGFDSDKFYIQKLSLNRLSLPPANLPQPAAYNTMSITIETNNFNEVVQHFDEAGELINKKTRVAIDCYICQCKNLALVNPSLDQITDDTHEKYVVLRCGHAFGVDCLKTWIRIEGQSRAKCPSCRSPIKCQRNHTGVIFTLFGIGAAADAQAKDIQNIRGRAKECYQCTNPSSRPRRPISQPPQVQRSVAEQAQITQEVEARLGTVWPTIRAGTSLHMENIPLWNRVQNSVSRLQTQLHYRTSTGNTRGEELRIQDVYNNTSSAIRRVTQQTDQVDETTWAWLMLLSLTYDLRLKRDSPEKGATLRSRSRSRLTSRLSGP</sequence>
<dbReference type="Gene3D" id="3.30.40.10">
    <property type="entry name" value="Zinc/RING finger domain, C3HC4 (zinc finger)"/>
    <property type="match status" value="1"/>
</dbReference>